<dbReference type="InterPro" id="IPR023753">
    <property type="entry name" value="FAD/NAD-binding_dom"/>
</dbReference>
<reference evidence="9" key="1">
    <citation type="journal article" date="2020" name="Nature">
        <title>Giant virus diversity and host interactions through global metagenomics.</title>
        <authorList>
            <person name="Schulz F."/>
            <person name="Roux S."/>
            <person name="Paez-Espino D."/>
            <person name="Jungbluth S."/>
            <person name="Walsh D.A."/>
            <person name="Denef V.J."/>
            <person name="McMahon K.D."/>
            <person name="Konstantinidis K.T."/>
            <person name="Eloe-Fadrosh E.A."/>
            <person name="Kyrpides N.C."/>
            <person name="Woyke T."/>
        </authorList>
    </citation>
    <scope>NUCLEOTIDE SEQUENCE</scope>
    <source>
        <strain evidence="9">GVMAG-M-3300023184-62</strain>
    </source>
</reference>
<dbReference type="EMBL" id="MN740152">
    <property type="protein sequence ID" value="QHT90089.1"/>
    <property type="molecule type" value="Genomic_DNA"/>
</dbReference>
<evidence type="ECO:0000256" key="3">
    <source>
        <dbReference type="ARBA" id="ARBA00022630"/>
    </source>
</evidence>
<comment type="catalytic activity">
    <reaction evidence="7">
        <text>a quinone + NADH + H(+) = a quinol + NAD(+)</text>
        <dbReference type="Rhea" id="RHEA:46160"/>
        <dbReference type="ChEBI" id="CHEBI:15378"/>
        <dbReference type="ChEBI" id="CHEBI:24646"/>
        <dbReference type="ChEBI" id="CHEBI:57540"/>
        <dbReference type="ChEBI" id="CHEBI:57945"/>
        <dbReference type="ChEBI" id="CHEBI:132124"/>
        <dbReference type="EC" id="1.6.5.9"/>
    </reaction>
</comment>
<keyword evidence="3" id="KW-0285">Flavoprotein</keyword>
<evidence type="ECO:0000256" key="2">
    <source>
        <dbReference type="ARBA" id="ARBA00012637"/>
    </source>
</evidence>
<dbReference type="InterPro" id="IPR045024">
    <property type="entry name" value="NDH-2"/>
</dbReference>
<feature type="domain" description="FAD/NAD(P)-binding" evidence="8">
    <location>
        <begin position="30"/>
        <end position="301"/>
    </location>
</feature>
<keyword evidence="6" id="KW-0520">NAD</keyword>
<proteinExistence type="inferred from homology"/>
<sequence length="358" mass="39431">MFRALIPLATEFERLWGYNRAAPPSEKKPNVLVVGYGWAGRAFCENIDKSKYDVNVISPTPNFLNTPKLVQFPRIGYPRNLLAYNVVPVTGMLTEVVPIEKKILMKTGIYRPYDYLVLAVGSVPNTFGIKGAETCHFLKTLHDFGELKQLMRIGGNEKKSFEVIGAGPTGVEVAFELAESGSRVKLVEAGADILGGWSEVTRQCIRKELKEAGIELLVGCAVKEIGADVIYTSTGSLVRNNTIWTSGVKAPDFVSRGGFNKVGPQLQVANMNSVFAIGDIVAGPPGKGHGPPTAQNAVQQGKFLASYFNNDFAAEHPPYKYNEFCKILHTKDSIYVEYDGTTFIMPKMFGWILDKFIY</sequence>
<dbReference type="AlphaFoldDB" id="A0A6C0IBI3"/>
<evidence type="ECO:0000256" key="1">
    <source>
        <dbReference type="ARBA" id="ARBA00005272"/>
    </source>
</evidence>
<accession>A0A6C0IBI3</accession>
<dbReference type="Gene3D" id="3.50.50.100">
    <property type="match status" value="1"/>
</dbReference>
<dbReference type="PANTHER" id="PTHR43706:SF47">
    <property type="entry name" value="EXTERNAL NADH-UBIQUINONE OXIDOREDUCTASE 1, MITOCHONDRIAL-RELATED"/>
    <property type="match status" value="1"/>
</dbReference>
<dbReference type="InterPro" id="IPR036188">
    <property type="entry name" value="FAD/NAD-bd_sf"/>
</dbReference>
<evidence type="ECO:0000256" key="7">
    <source>
        <dbReference type="ARBA" id="ARBA00047599"/>
    </source>
</evidence>
<evidence type="ECO:0000259" key="8">
    <source>
        <dbReference type="Pfam" id="PF07992"/>
    </source>
</evidence>
<dbReference type="EC" id="1.6.5.9" evidence="2"/>
<evidence type="ECO:0000313" key="9">
    <source>
        <dbReference type="EMBL" id="QHT90089.1"/>
    </source>
</evidence>
<organism evidence="9">
    <name type="scientific">viral metagenome</name>
    <dbReference type="NCBI Taxonomy" id="1070528"/>
    <lineage>
        <taxon>unclassified sequences</taxon>
        <taxon>metagenomes</taxon>
        <taxon>organismal metagenomes</taxon>
    </lineage>
</organism>
<dbReference type="GO" id="GO:0050136">
    <property type="term" value="F:NADH dehydrogenase (quinone) (non-electrogenic) activity"/>
    <property type="evidence" value="ECO:0007669"/>
    <property type="project" value="UniProtKB-EC"/>
</dbReference>
<keyword evidence="5" id="KW-0560">Oxidoreductase</keyword>
<comment type="similarity">
    <text evidence="1">Belongs to the NADH dehydrogenase family.</text>
</comment>
<dbReference type="PRINTS" id="PR00368">
    <property type="entry name" value="FADPNR"/>
</dbReference>
<protein>
    <recommendedName>
        <fullName evidence="2">NADH:ubiquinone reductase (non-electrogenic)</fullName>
        <ecNumber evidence="2">1.6.5.9</ecNumber>
    </recommendedName>
</protein>
<dbReference type="PANTHER" id="PTHR43706">
    <property type="entry name" value="NADH DEHYDROGENASE"/>
    <property type="match status" value="1"/>
</dbReference>
<keyword evidence="4" id="KW-0274">FAD</keyword>
<dbReference type="SUPFAM" id="SSF51905">
    <property type="entry name" value="FAD/NAD(P)-binding domain"/>
    <property type="match status" value="2"/>
</dbReference>
<evidence type="ECO:0000256" key="4">
    <source>
        <dbReference type="ARBA" id="ARBA00022827"/>
    </source>
</evidence>
<evidence type="ECO:0000256" key="6">
    <source>
        <dbReference type="ARBA" id="ARBA00023027"/>
    </source>
</evidence>
<dbReference type="Pfam" id="PF07992">
    <property type="entry name" value="Pyr_redox_2"/>
    <property type="match status" value="1"/>
</dbReference>
<name>A0A6C0IBI3_9ZZZZ</name>
<evidence type="ECO:0000256" key="5">
    <source>
        <dbReference type="ARBA" id="ARBA00023002"/>
    </source>
</evidence>